<dbReference type="RefSeq" id="WP_117400984.1">
    <property type="nucleotide sequence ID" value="NZ_QVNQ01000005.1"/>
</dbReference>
<keyword evidence="2" id="KW-0560">Oxidoreductase</keyword>
<dbReference type="PANTHER" id="PTHR42879">
    <property type="entry name" value="3-OXOACYL-(ACYL-CARRIER-PROTEIN) REDUCTASE"/>
    <property type="match status" value="1"/>
</dbReference>
<dbReference type="InterPro" id="IPR002347">
    <property type="entry name" value="SDR_fam"/>
</dbReference>
<evidence type="ECO:0000313" key="4">
    <source>
        <dbReference type="Proteomes" id="UP000262882"/>
    </source>
</evidence>
<dbReference type="GO" id="GO:0016491">
    <property type="term" value="F:oxidoreductase activity"/>
    <property type="evidence" value="ECO:0007669"/>
    <property type="project" value="UniProtKB-KW"/>
</dbReference>
<evidence type="ECO:0000256" key="2">
    <source>
        <dbReference type="ARBA" id="ARBA00023002"/>
    </source>
</evidence>
<dbReference type="PRINTS" id="PR00080">
    <property type="entry name" value="SDRFAMILY"/>
</dbReference>
<comment type="similarity">
    <text evidence="1">Belongs to the short-chain dehydrogenases/reductases (SDR) family.</text>
</comment>
<keyword evidence="4" id="KW-1185">Reference proteome</keyword>
<dbReference type="Gene3D" id="3.40.50.720">
    <property type="entry name" value="NAD(P)-binding Rossmann-like Domain"/>
    <property type="match status" value="1"/>
</dbReference>
<dbReference type="PROSITE" id="PS00061">
    <property type="entry name" value="ADH_SHORT"/>
    <property type="match status" value="1"/>
</dbReference>
<proteinExistence type="inferred from homology"/>
<evidence type="ECO:0000313" key="3">
    <source>
        <dbReference type="EMBL" id="RFS84295.1"/>
    </source>
</evidence>
<reference evidence="3 4" key="1">
    <citation type="submission" date="2018-08" db="EMBL/GenBank/DDBJ databases">
        <title>Actinomadura spongicola sp. nov., isolated from marine sponge Leucetta chagosensis.</title>
        <authorList>
            <person name="Li L."/>
            <person name="Lin H.W."/>
        </authorList>
    </citation>
    <scope>NUCLEOTIDE SEQUENCE [LARGE SCALE GENOMIC DNA]</scope>
    <source>
        <strain evidence="3 4">LHW52907</strain>
    </source>
</reference>
<comment type="caution">
    <text evidence="3">The sequence shown here is derived from an EMBL/GenBank/DDBJ whole genome shotgun (WGS) entry which is preliminary data.</text>
</comment>
<dbReference type="Pfam" id="PF13561">
    <property type="entry name" value="adh_short_C2"/>
    <property type="match status" value="1"/>
</dbReference>
<name>A0A372GFX7_9ACTN</name>
<dbReference type="AlphaFoldDB" id="A0A372GFX7"/>
<dbReference type="PRINTS" id="PR00081">
    <property type="entry name" value="GDHRDH"/>
</dbReference>
<dbReference type="Proteomes" id="UP000262882">
    <property type="component" value="Unassembled WGS sequence"/>
</dbReference>
<dbReference type="OrthoDB" id="9786435at2"/>
<dbReference type="PANTHER" id="PTHR42879:SF2">
    <property type="entry name" value="3-OXOACYL-[ACYL-CARRIER-PROTEIN] REDUCTASE FABG"/>
    <property type="match status" value="1"/>
</dbReference>
<protein>
    <submittedName>
        <fullName evidence="3">SDR family oxidoreductase</fullName>
    </submittedName>
</protein>
<dbReference type="GO" id="GO:0032787">
    <property type="term" value="P:monocarboxylic acid metabolic process"/>
    <property type="evidence" value="ECO:0007669"/>
    <property type="project" value="UniProtKB-ARBA"/>
</dbReference>
<gene>
    <name evidence="3" type="ORF">D0T12_19435</name>
</gene>
<dbReference type="InterPro" id="IPR050259">
    <property type="entry name" value="SDR"/>
</dbReference>
<dbReference type="InterPro" id="IPR036291">
    <property type="entry name" value="NAD(P)-bd_dom_sf"/>
</dbReference>
<dbReference type="SUPFAM" id="SSF51735">
    <property type="entry name" value="NAD(P)-binding Rossmann-fold domains"/>
    <property type="match status" value="1"/>
</dbReference>
<dbReference type="FunFam" id="3.40.50.720:FF:000084">
    <property type="entry name" value="Short-chain dehydrogenase reductase"/>
    <property type="match status" value="1"/>
</dbReference>
<sequence length="239" mass="25013">MTKAAIVTGAAGGLGAAIADHFEAIGTDVLRVDQMGDDCFRADIGTVEGNRAMVEEAVARFGRIDVLVPNAGTQHTAAIPDYPVEEWDRLMNVMARGPFLAAKFAWPYLTARPGGRIVVTASASSFVAERTKSAYVAAKHAVLGFVRTAALEGAPHGLTANAVAPAWMRTPLIETHIAHAITTGQNTRKEALEAMLSRHPVNRFVELGEVAAAVLFLASEGASGVNGVCLPVDLGTLVG</sequence>
<dbReference type="InterPro" id="IPR020904">
    <property type="entry name" value="Sc_DH/Rdtase_CS"/>
</dbReference>
<evidence type="ECO:0000256" key="1">
    <source>
        <dbReference type="ARBA" id="ARBA00006484"/>
    </source>
</evidence>
<dbReference type="EMBL" id="QVNQ01000005">
    <property type="protein sequence ID" value="RFS84295.1"/>
    <property type="molecule type" value="Genomic_DNA"/>
</dbReference>
<accession>A0A372GFX7</accession>
<organism evidence="3 4">
    <name type="scientific">Actinomadura spongiicola</name>
    <dbReference type="NCBI Taxonomy" id="2303421"/>
    <lineage>
        <taxon>Bacteria</taxon>
        <taxon>Bacillati</taxon>
        <taxon>Actinomycetota</taxon>
        <taxon>Actinomycetes</taxon>
        <taxon>Streptosporangiales</taxon>
        <taxon>Thermomonosporaceae</taxon>
        <taxon>Actinomadura</taxon>
    </lineage>
</organism>